<gene>
    <name evidence="2" type="ORF">JL107_02585</name>
</gene>
<dbReference type="InterPro" id="IPR028082">
    <property type="entry name" value="Peripla_BP_I"/>
</dbReference>
<organism evidence="2 3">
    <name type="scientific">Nakamurella flavida</name>
    <dbReference type="NCBI Taxonomy" id="363630"/>
    <lineage>
        <taxon>Bacteria</taxon>
        <taxon>Bacillati</taxon>
        <taxon>Actinomycetota</taxon>
        <taxon>Actinomycetes</taxon>
        <taxon>Nakamurellales</taxon>
        <taxon>Nakamurellaceae</taxon>
        <taxon>Nakamurella</taxon>
    </lineage>
</organism>
<evidence type="ECO:0000313" key="2">
    <source>
        <dbReference type="EMBL" id="MBM9475324.1"/>
    </source>
</evidence>
<evidence type="ECO:0000256" key="1">
    <source>
        <dbReference type="SAM" id="MobiDB-lite"/>
    </source>
</evidence>
<comment type="caution">
    <text evidence="2">The sequence shown here is derived from an EMBL/GenBank/DDBJ whole genome shotgun (WGS) entry which is preliminary data.</text>
</comment>
<dbReference type="RefSeq" id="WP_205255484.1">
    <property type="nucleotide sequence ID" value="NZ_BAAAPV010000001.1"/>
</dbReference>
<keyword evidence="2" id="KW-0238">DNA-binding</keyword>
<protein>
    <submittedName>
        <fullName evidence="2">LacI family DNA-binding transcriptional regulator</fullName>
    </submittedName>
</protein>
<feature type="region of interest" description="Disordered" evidence="1">
    <location>
        <begin position="1"/>
        <end position="28"/>
    </location>
</feature>
<accession>A0A938YL87</accession>
<feature type="compositionally biased region" description="Polar residues" evidence="1">
    <location>
        <begin position="1"/>
        <end position="11"/>
    </location>
</feature>
<sequence>MAGTETTSVDTGRSEVASDHTVLPSSSVDPDAGTGLRIGLIAAAGSDAFSRAVTDSVAAQATLSGAELIRCDPGDDPALVLDCARRLATQDVDGWIVHRAAGIAVSLCELGPVGVPLVTIDADPVPCRTVAVGSDDTRAGHLVGATLGRAARQRDSCPDARLVVVGAAAPATEDAAADPADAGTTERRVAGIRAGFADECPGRSDAEVFVDPGDPSALGAILGELPPDADVLIAAIDDVRAQQVAAAIALLPPGGGDVAAVAAVGAGEFERCQLRTDRRWVGAAALFPDRYGQLVLPTLLAAMAGEAVPEFLHVQTVLLTASTVEEYYDTTGCTGR</sequence>
<evidence type="ECO:0000313" key="3">
    <source>
        <dbReference type="Proteomes" id="UP000663801"/>
    </source>
</evidence>
<dbReference type="EMBL" id="JAERWL010000003">
    <property type="protein sequence ID" value="MBM9475324.1"/>
    <property type="molecule type" value="Genomic_DNA"/>
</dbReference>
<dbReference type="Gene3D" id="3.40.50.2300">
    <property type="match status" value="2"/>
</dbReference>
<keyword evidence="3" id="KW-1185">Reference proteome</keyword>
<dbReference type="AlphaFoldDB" id="A0A938YL87"/>
<dbReference type="Proteomes" id="UP000663801">
    <property type="component" value="Unassembled WGS sequence"/>
</dbReference>
<name>A0A938YL87_9ACTN</name>
<dbReference type="GO" id="GO:0003677">
    <property type="term" value="F:DNA binding"/>
    <property type="evidence" value="ECO:0007669"/>
    <property type="project" value="UniProtKB-KW"/>
</dbReference>
<dbReference type="SUPFAM" id="SSF53822">
    <property type="entry name" value="Periplasmic binding protein-like I"/>
    <property type="match status" value="1"/>
</dbReference>
<proteinExistence type="predicted"/>
<reference evidence="2" key="1">
    <citation type="submission" date="2021-01" db="EMBL/GenBank/DDBJ databases">
        <title>KCTC 19127 draft genome.</title>
        <authorList>
            <person name="An D."/>
        </authorList>
    </citation>
    <scope>NUCLEOTIDE SEQUENCE</scope>
    <source>
        <strain evidence="2">KCTC 19127</strain>
    </source>
</reference>